<dbReference type="EC" id="3.4.16.4" evidence="4"/>
<dbReference type="InterPro" id="IPR037167">
    <property type="entry name" value="Peptidase_S11_C_sf"/>
</dbReference>
<evidence type="ECO:0000256" key="9">
    <source>
        <dbReference type="ARBA" id="ARBA00022960"/>
    </source>
</evidence>
<comment type="catalytic activity">
    <reaction evidence="12">
        <text>Preferential cleavage: (Ac)2-L-Lys-D-Ala-|-D-Ala. Also transpeptidation of peptidyl-alanyl moieties that are N-acyl substituents of D-alanine.</text>
        <dbReference type="EC" id="3.4.16.4"/>
    </reaction>
</comment>
<dbReference type="InterPro" id="IPR018044">
    <property type="entry name" value="Peptidase_S11"/>
</dbReference>
<dbReference type="PANTHER" id="PTHR21581:SF11">
    <property type="entry name" value="D-ALANYL-D-ALANINE CARBOXYPEPTIDASE DACA"/>
    <property type="match status" value="1"/>
</dbReference>
<keyword evidence="11" id="KW-0961">Cell wall biogenesis/degradation</keyword>
<comment type="function">
    <text evidence="1">Removes C-terminal D-alanyl residues from sugar-peptide cell wall precursors.</text>
</comment>
<feature type="domain" description="Peptidase S11 D-Ala-D-Ala carboxypeptidase A C-terminal" evidence="16">
    <location>
        <begin position="343"/>
        <end position="444"/>
    </location>
</feature>
<dbReference type="Proteomes" id="UP001185028">
    <property type="component" value="Unassembled WGS sequence"/>
</dbReference>
<dbReference type="Pfam" id="PF07943">
    <property type="entry name" value="PBP5_C"/>
    <property type="match status" value="1"/>
</dbReference>
<evidence type="ECO:0000313" key="17">
    <source>
        <dbReference type="EMBL" id="MDR6246436.1"/>
    </source>
</evidence>
<dbReference type="SMART" id="SM00936">
    <property type="entry name" value="PBP5_C"/>
    <property type="match status" value="1"/>
</dbReference>
<evidence type="ECO:0000256" key="3">
    <source>
        <dbReference type="ARBA" id="ARBA00007164"/>
    </source>
</evidence>
<comment type="similarity">
    <text evidence="3 13">Belongs to the peptidase S11 family.</text>
</comment>
<keyword evidence="6" id="KW-0645">Protease</keyword>
<feature type="region of interest" description="Disordered" evidence="14">
    <location>
        <begin position="46"/>
        <end position="67"/>
    </location>
</feature>
<keyword evidence="5 17" id="KW-0121">Carboxypeptidase</keyword>
<proteinExistence type="inferred from homology"/>
<dbReference type="SUPFAM" id="SSF69189">
    <property type="entry name" value="Penicillin-binding protein associated domain"/>
    <property type="match status" value="1"/>
</dbReference>
<dbReference type="InterPro" id="IPR001967">
    <property type="entry name" value="Peptidase_S11_N"/>
</dbReference>
<evidence type="ECO:0000256" key="13">
    <source>
        <dbReference type="RuleBase" id="RU004016"/>
    </source>
</evidence>
<dbReference type="PRINTS" id="PR00725">
    <property type="entry name" value="DADACBPTASE1"/>
</dbReference>
<dbReference type="Gene3D" id="3.40.710.10">
    <property type="entry name" value="DD-peptidase/beta-lactamase superfamily"/>
    <property type="match status" value="1"/>
</dbReference>
<dbReference type="RefSeq" id="WP_229686019.1">
    <property type="nucleotide sequence ID" value="NZ_BMMB01000017.1"/>
</dbReference>
<dbReference type="InterPro" id="IPR012338">
    <property type="entry name" value="Beta-lactam/transpept-like"/>
</dbReference>
<keyword evidence="9" id="KW-0133">Cell shape</keyword>
<dbReference type="InterPro" id="IPR012907">
    <property type="entry name" value="Peptidase_S11_C"/>
</dbReference>
<evidence type="ECO:0000256" key="8">
    <source>
        <dbReference type="ARBA" id="ARBA00022801"/>
    </source>
</evidence>
<evidence type="ECO:0000256" key="4">
    <source>
        <dbReference type="ARBA" id="ARBA00012448"/>
    </source>
</evidence>
<reference evidence="17 18" key="1">
    <citation type="submission" date="2023-07" db="EMBL/GenBank/DDBJ databases">
        <title>Genomic Encyclopedia of Type Strains, Phase IV (KMG-IV): sequencing the most valuable type-strain genomes for metagenomic binning, comparative biology and taxonomic classification.</title>
        <authorList>
            <person name="Goeker M."/>
        </authorList>
    </citation>
    <scope>NUCLEOTIDE SEQUENCE [LARGE SCALE GENOMIC DNA]</scope>
    <source>
        <strain evidence="17 18">DSM 22170</strain>
    </source>
</reference>
<keyword evidence="18" id="KW-1185">Reference proteome</keyword>
<gene>
    <name evidence="17" type="ORF">JOC58_004369</name>
</gene>
<evidence type="ECO:0000256" key="14">
    <source>
        <dbReference type="SAM" id="MobiDB-lite"/>
    </source>
</evidence>
<evidence type="ECO:0000256" key="12">
    <source>
        <dbReference type="ARBA" id="ARBA00034000"/>
    </source>
</evidence>
<comment type="pathway">
    <text evidence="2">Cell wall biogenesis; peptidoglycan biosynthesis.</text>
</comment>
<evidence type="ECO:0000256" key="2">
    <source>
        <dbReference type="ARBA" id="ARBA00004752"/>
    </source>
</evidence>
<evidence type="ECO:0000256" key="11">
    <source>
        <dbReference type="ARBA" id="ARBA00023316"/>
    </source>
</evidence>
<protein>
    <recommendedName>
        <fullName evidence="4">serine-type D-Ala-D-Ala carboxypeptidase</fullName>
        <ecNumber evidence="4">3.4.16.4</ecNumber>
    </recommendedName>
</protein>
<feature type="compositionally biased region" description="Polar residues" evidence="14">
    <location>
        <begin position="53"/>
        <end position="67"/>
    </location>
</feature>
<dbReference type="Gene3D" id="2.60.410.10">
    <property type="entry name" value="D-Ala-D-Ala carboxypeptidase, C-terminal domain"/>
    <property type="match status" value="1"/>
</dbReference>
<evidence type="ECO:0000259" key="16">
    <source>
        <dbReference type="SMART" id="SM00936"/>
    </source>
</evidence>
<dbReference type="Pfam" id="PF00768">
    <property type="entry name" value="Peptidase_S11"/>
    <property type="match status" value="1"/>
</dbReference>
<evidence type="ECO:0000256" key="6">
    <source>
        <dbReference type="ARBA" id="ARBA00022670"/>
    </source>
</evidence>
<evidence type="ECO:0000256" key="10">
    <source>
        <dbReference type="ARBA" id="ARBA00022984"/>
    </source>
</evidence>
<accession>A0ABU1J5D8</accession>
<feature type="chain" id="PRO_5047454270" description="serine-type D-Ala-D-Ala carboxypeptidase" evidence="15">
    <location>
        <begin position="44"/>
        <end position="470"/>
    </location>
</feature>
<dbReference type="EMBL" id="JAVDQH010000028">
    <property type="protein sequence ID" value="MDR6246436.1"/>
    <property type="molecule type" value="Genomic_DNA"/>
</dbReference>
<sequence>MERKWGKQTGKKSKRQLIKKSVASLMLVNMLCLSTIVPTAAMAASATSGTSTDQKSTEATASGSTSIPSADSLGLQVKSAILIEATTGKVLLSINSDEALPPASMSKMMTEYIVSDYVKQGKIKWDDVVTVSANAAAQVGSRVFLAEGDKHTVLDLYKAMAVGSANDATVALAEYIAGGSEKEFVKLMNEKAKDFGMKTAHFANATGLSIADMPKGTQPEDGKETVMSASDTAILARHIVVDHPDFNEVTKIQSFKFRPTDKSPVVNWNWMLASNSSITNFKAYAYPGLDGLKTGHTNAAGQCFTGTAERNGMRLISVVMGTSSDKQRFIQTKKVLDYGFDHFEVKQIVGAKSAVSGLATIPVVKGSATEVPVVTDAAVNVVVPKGTNPQNVTYTVSQADETARTAPIEAGKALGTITYTYKNDSMPQDQVTTVNLIASEPVEKGSWLRLFFRSIGDLFGDLFNSVKNMF</sequence>
<evidence type="ECO:0000256" key="15">
    <source>
        <dbReference type="SAM" id="SignalP"/>
    </source>
</evidence>
<evidence type="ECO:0000256" key="5">
    <source>
        <dbReference type="ARBA" id="ARBA00022645"/>
    </source>
</evidence>
<keyword evidence="7 15" id="KW-0732">Signal</keyword>
<comment type="caution">
    <text evidence="17">The sequence shown here is derived from an EMBL/GenBank/DDBJ whole genome shotgun (WGS) entry which is preliminary data.</text>
</comment>
<dbReference type="GO" id="GO:0009002">
    <property type="term" value="F:serine-type D-Ala-D-Ala carboxypeptidase activity"/>
    <property type="evidence" value="ECO:0007669"/>
    <property type="project" value="UniProtKB-EC"/>
</dbReference>
<dbReference type="InterPro" id="IPR015956">
    <property type="entry name" value="Peniciliin-bd_prot_C_sf"/>
</dbReference>
<dbReference type="SUPFAM" id="SSF56601">
    <property type="entry name" value="beta-lactamase/transpeptidase-like"/>
    <property type="match status" value="1"/>
</dbReference>
<evidence type="ECO:0000256" key="7">
    <source>
        <dbReference type="ARBA" id="ARBA00022729"/>
    </source>
</evidence>
<evidence type="ECO:0000313" key="18">
    <source>
        <dbReference type="Proteomes" id="UP001185028"/>
    </source>
</evidence>
<dbReference type="PANTHER" id="PTHR21581">
    <property type="entry name" value="D-ALANYL-D-ALANINE CARBOXYPEPTIDASE"/>
    <property type="match status" value="1"/>
</dbReference>
<name>A0ABU1J5D8_9BACL</name>
<feature type="signal peptide" evidence="15">
    <location>
        <begin position="1"/>
        <end position="43"/>
    </location>
</feature>
<organism evidence="17 18">
    <name type="scientific">Paenibacillus hunanensis</name>
    <dbReference type="NCBI Taxonomy" id="539262"/>
    <lineage>
        <taxon>Bacteria</taxon>
        <taxon>Bacillati</taxon>
        <taxon>Bacillota</taxon>
        <taxon>Bacilli</taxon>
        <taxon>Bacillales</taxon>
        <taxon>Paenibacillaceae</taxon>
        <taxon>Paenibacillus</taxon>
    </lineage>
</organism>
<keyword evidence="10" id="KW-0573">Peptidoglycan synthesis</keyword>
<evidence type="ECO:0000256" key="1">
    <source>
        <dbReference type="ARBA" id="ARBA00003217"/>
    </source>
</evidence>
<keyword evidence="8 17" id="KW-0378">Hydrolase</keyword>